<evidence type="ECO:0000256" key="1">
    <source>
        <dbReference type="ARBA" id="ARBA00023125"/>
    </source>
</evidence>
<dbReference type="Proteomes" id="UP000676246">
    <property type="component" value="Unassembled WGS sequence"/>
</dbReference>
<dbReference type="GO" id="GO:0000160">
    <property type="term" value="P:phosphorelay signal transduction system"/>
    <property type="evidence" value="ECO:0007669"/>
    <property type="project" value="InterPro"/>
</dbReference>
<dbReference type="SUPFAM" id="SSF46894">
    <property type="entry name" value="C-terminal effector domain of the bipartite response regulators"/>
    <property type="match status" value="1"/>
</dbReference>
<dbReference type="InterPro" id="IPR036388">
    <property type="entry name" value="WH-like_DNA-bd_sf"/>
</dbReference>
<dbReference type="PANTHER" id="PTHR47691">
    <property type="entry name" value="REGULATOR-RELATED"/>
    <property type="match status" value="1"/>
</dbReference>
<gene>
    <name evidence="4" type="ORF">KAK03_13100</name>
</gene>
<protein>
    <submittedName>
        <fullName evidence="4">Winged helix-turn-helix domain-containing protein</fullName>
    </submittedName>
</protein>
<reference evidence="4 5" key="1">
    <citation type="submission" date="2021-04" db="EMBL/GenBank/DDBJ databases">
        <title>The genome sequence of Ideonella sp. 3Y2.</title>
        <authorList>
            <person name="Liu Y."/>
        </authorList>
    </citation>
    <scope>NUCLEOTIDE SEQUENCE [LARGE SCALE GENOMIC DNA]</scope>
    <source>
        <strain evidence="4 5">3Y2</strain>
    </source>
</reference>
<feature type="domain" description="OmpR/PhoB-type" evidence="3">
    <location>
        <begin position="13"/>
        <end position="108"/>
    </location>
</feature>
<evidence type="ECO:0000313" key="5">
    <source>
        <dbReference type="Proteomes" id="UP000676246"/>
    </source>
</evidence>
<dbReference type="Gene3D" id="3.40.50.300">
    <property type="entry name" value="P-loop containing nucleotide triphosphate hydrolases"/>
    <property type="match status" value="1"/>
</dbReference>
<dbReference type="RefSeq" id="WP_210854399.1">
    <property type="nucleotide sequence ID" value="NZ_JAGQDD010000008.1"/>
</dbReference>
<comment type="caution">
    <text evidence="4">The sequence shown here is derived from an EMBL/GenBank/DDBJ whole genome shotgun (WGS) entry which is preliminary data.</text>
</comment>
<feature type="DNA-binding region" description="OmpR/PhoB-type" evidence="2">
    <location>
        <begin position="13"/>
        <end position="108"/>
    </location>
</feature>
<name>A0A940YKC8_9BURK</name>
<dbReference type="SUPFAM" id="SSF48452">
    <property type="entry name" value="TPR-like"/>
    <property type="match status" value="1"/>
</dbReference>
<dbReference type="SUPFAM" id="SSF52540">
    <property type="entry name" value="P-loop containing nucleoside triphosphate hydrolases"/>
    <property type="match status" value="1"/>
</dbReference>
<keyword evidence="5" id="KW-1185">Reference proteome</keyword>
<dbReference type="InterPro" id="IPR027417">
    <property type="entry name" value="P-loop_NTPase"/>
</dbReference>
<evidence type="ECO:0000256" key="2">
    <source>
        <dbReference type="PROSITE-ProRule" id="PRU01091"/>
    </source>
</evidence>
<proteinExistence type="predicted"/>
<dbReference type="Pfam" id="PF00486">
    <property type="entry name" value="Trans_reg_C"/>
    <property type="match status" value="1"/>
</dbReference>
<dbReference type="CDD" id="cd00383">
    <property type="entry name" value="trans_reg_C"/>
    <property type="match status" value="1"/>
</dbReference>
<dbReference type="SMART" id="SM00862">
    <property type="entry name" value="Trans_reg_C"/>
    <property type="match status" value="1"/>
</dbReference>
<evidence type="ECO:0000259" key="3">
    <source>
        <dbReference type="PROSITE" id="PS51755"/>
    </source>
</evidence>
<dbReference type="PROSITE" id="PS51755">
    <property type="entry name" value="OMPR_PHOB"/>
    <property type="match status" value="1"/>
</dbReference>
<dbReference type="PANTHER" id="PTHR47691:SF3">
    <property type="entry name" value="HTH-TYPE TRANSCRIPTIONAL REGULATOR RV0890C-RELATED"/>
    <property type="match status" value="1"/>
</dbReference>
<dbReference type="GO" id="GO:0003677">
    <property type="term" value="F:DNA binding"/>
    <property type="evidence" value="ECO:0007669"/>
    <property type="project" value="UniProtKB-UniRule"/>
</dbReference>
<dbReference type="GO" id="GO:0006355">
    <property type="term" value="P:regulation of DNA-templated transcription"/>
    <property type="evidence" value="ECO:0007669"/>
    <property type="project" value="InterPro"/>
</dbReference>
<dbReference type="InterPro" id="IPR011990">
    <property type="entry name" value="TPR-like_helical_dom_sf"/>
</dbReference>
<keyword evidence="1 2" id="KW-0238">DNA-binding</keyword>
<dbReference type="Gene3D" id="1.10.10.10">
    <property type="entry name" value="Winged helix-like DNA-binding domain superfamily/Winged helix DNA-binding domain"/>
    <property type="match status" value="1"/>
</dbReference>
<accession>A0A940YKC8</accession>
<dbReference type="InterPro" id="IPR016032">
    <property type="entry name" value="Sig_transdc_resp-reg_C-effctor"/>
</dbReference>
<evidence type="ECO:0000313" key="4">
    <source>
        <dbReference type="EMBL" id="MBQ0931424.1"/>
    </source>
</evidence>
<dbReference type="InterPro" id="IPR001867">
    <property type="entry name" value="OmpR/PhoB-type_DNA-bd"/>
</dbReference>
<dbReference type="EMBL" id="JAGQDD010000008">
    <property type="protein sequence ID" value="MBQ0931424.1"/>
    <property type="molecule type" value="Genomic_DNA"/>
</dbReference>
<sequence length="874" mass="94449">MNPPVPVSPHLSTATRVVSGEELVIDRRARRVYRQGQPLTVGVRAFELLSALIDADGRVLSAEELRRQVWEDKSVGDNNLRVQLTLLRRVLGADAIVHHRGRGYQLVLSTRAQEDAAELAAEALSVAPKDDLPESPWPLVGRDRCLAEVSARLLQHQRVTLLGPPGVGKSGLALAAARAAAGDAGRPVWWIHLAPLRDGLQLASAIRSVLQLDISGPLSLERVGSALGDREGLLVLDACEHLLSLVTAFCDRLLRVAPHVRVLATTRKSLRSAGEQVLVVPPLELPAEAPDTPLGAVRASSACQLFEMRVRSADPRFRLTPVNAPVVAEICRRLDGNPLALVLAASRVPSVGLLDLRDSLDQRLTWVRPAVDDDERHQSLHAALASSHALLRAAEQRLLWVVSVFDGPFGLDDARAVAHADPALDRVSLVDAMATLVEHGLVEVDGDSLLGADAARARYTLHESVRLFARDLLQGSGRLDDVLRAHGHHLLTQLKDRQATDRPALAQPDAVRRQHASVQRVIAWASAADPLLALRLCALCATPWRRMGLHALARQLARPLLALPVEPAQVSARIELLLALCAVDAELEDAAAVLADATEALALLDGRPDTWQRAQALGWRAQAWVLDGRLGLACQGLAEAVPLWRETGDERGLSQALQQQGGALLMAGRSEEARAALQEAQMLCRAARERSLGEDDWGLMQIHEQLGELELGAGQVSLAAEHLERAALLARRAPNHFRLARTLALLGHVYLRLGEREQSAVCVAEGIDIALRQGFARLLADNASVLSGVLMAANQPVRALAASRYAERQRERLGMLCPPVMQDLMDVVALQVVTAIPARQRRAAEAQAELVTLEELRDWAGDVAGLPPGGPLAH</sequence>
<dbReference type="AlphaFoldDB" id="A0A940YKC8"/>
<dbReference type="Gene3D" id="1.25.40.10">
    <property type="entry name" value="Tetratricopeptide repeat domain"/>
    <property type="match status" value="1"/>
</dbReference>
<organism evidence="4 5">
    <name type="scientific">Ideonella alba</name>
    <dbReference type="NCBI Taxonomy" id="2824118"/>
    <lineage>
        <taxon>Bacteria</taxon>
        <taxon>Pseudomonadati</taxon>
        <taxon>Pseudomonadota</taxon>
        <taxon>Betaproteobacteria</taxon>
        <taxon>Burkholderiales</taxon>
        <taxon>Sphaerotilaceae</taxon>
        <taxon>Ideonella</taxon>
    </lineage>
</organism>